<dbReference type="InterPro" id="IPR025576">
    <property type="entry name" value="YwiC"/>
</dbReference>
<organism evidence="2 3">
    <name type="scientific">Flaviflexus equikiangi</name>
    <dbReference type="NCBI Taxonomy" id="2758573"/>
    <lineage>
        <taxon>Bacteria</taxon>
        <taxon>Bacillati</taxon>
        <taxon>Actinomycetota</taxon>
        <taxon>Actinomycetes</taxon>
        <taxon>Actinomycetales</taxon>
        <taxon>Actinomycetaceae</taxon>
        <taxon>Flaviflexus</taxon>
    </lineage>
</organism>
<feature type="transmembrane region" description="Helical" evidence="1">
    <location>
        <begin position="214"/>
        <end position="231"/>
    </location>
</feature>
<keyword evidence="1" id="KW-0812">Transmembrane</keyword>
<feature type="transmembrane region" description="Helical" evidence="1">
    <location>
        <begin position="12"/>
        <end position="30"/>
    </location>
</feature>
<reference evidence="3" key="1">
    <citation type="submission" date="2021-02" db="EMBL/GenBank/DDBJ databases">
        <title>Leucobacter sp. CX169.</title>
        <authorList>
            <person name="Cheng Y."/>
        </authorList>
    </citation>
    <scope>NUCLEOTIDE SEQUENCE [LARGE SCALE GENOMIC DNA]</scope>
    <source>
        <strain evidence="3">JY899</strain>
    </source>
</reference>
<protein>
    <submittedName>
        <fullName evidence="2">YwiC-like family protein</fullName>
    </submittedName>
</protein>
<sequence length="259" mass="28384">MASPGWIPNYHGAWAMIVVPPLVGIALSSFHPEHILLLGTWWVGYFAFFAIGLWLKSRRKARYRKPAAVYSALTALVGIPLALLVPGLLIWLPVFLPLVIITFWQSIARRDRSLLNDTVTVLAAGLMTPVAFHLAVLLGTDPAGRAGWAAWSWMWLATASITAYFIGTALYVKTNIRERGNIRFFRIAVGYHAIAAMIVTAFAAAGALPALHAALWWALVIRTWAVAAYSARIGRRVSAKTIGMWEFATTLAITGSLLM</sequence>
<feature type="transmembrane region" description="Helical" evidence="1">
    <location>
        <begin position="36"/>
        <end position="55"/>
    </location>
</feature>
<dbReference type="Pfam" id="PF14256">
    <property type="entry name" value="YwiC"/>
    <property type="match status" value="1"/>
</dbReference>
<dbReference type="Proteomes" id="UP000705983">
    <property type="component" value="Unassembled WGS sequence"/>
</dbReference>
<evidence type="ECO:0000256" key="1">
    <source>
        <dbReference type="SAM" id="Phobius"/>
    </source>
</evidence>
<proteinExistence type="predicted"/>
<evidence type="ECO:0000313" key="2">
    <source>
        <dbReference type="EMBL" id="MBM9432103.1"/>
    </source>
</evidence>
<feature type="transmembrane region" description="Helical" evidence="1">
    <location>
        <begin position="67"/>
        <end position="84"/>
    </location>
</feature>
<feature type="transmembrane region" description="Helical" evidence="1">
    <location>
        <begin position="184"/>
        <end position="208"/>
    </location>
</feature>
<dbReference type="RefSeq" id="WP_187995789.1">
    <property type="nucleotide sequence ID" value="NZ_JACEXG010000001.1"/>
</dbReference>
<feature type="transmembrane region" description="Helical" evidence="1">
    <location>
        <begin position="90"/>
        <end position="107"/>
    </location>
</feature>
<comment type="caution">
    <text evidence="2">The sequence shown here is derived from an EMBL/GenBank/DDBJ whole genome shotgun (WGS) entry which is preliminary data.</text>
</comment>
<feature type="transmembrane region" description="Helical" evidence="1">
    <location>
        <begin position="119"/>
        <end position="138"/>
    </location>
</feature>
<keyword evidence="3" id="KW-1185">Reference proteome</keyword>
<gene>
    <name evidence="2" type="ORF">JVW63_00030</name>
</gene>
<feature type="transmembrane region" description="Helical" evidence="1">
    <location>
        <begin position="150"/>
        <end position="172"/>
    </location>
</feature>
<keyword evidence="1" id="KW-0472">Membrane</keyword>
<accession>A0ABS2TDB3</accession>
<evidence type="ECO:0000313" key="3">
    <source>
        <dbReference type="Proteomes" id="UP000705983"/>
    </source>
</evidence>
<dbReference type="EMBL" id="JAFFJS010000001">
    <property type="protein sequence ID" value="MBM9432103.1"/>
    <property type="molecule type" value="Genomic_DNA"/>
</dbReference>
<keyword evidence="1" id="KW-1133">Transmembrane helix</keyword>
<name>A0ABS2TDB3_9ACTO</name>